<dbReference type="AlphaFoldDB" id="A0A5M3VYX3"/>
<dbReference type="InterPro" id="IPR011042">
    <property type="entry name" value="6-blade_b-propeller_TolB-like"/>
</dbReference>
<proteinExistence type="predicted"/>
<dbReference type="OrthoDB" id="5189326at2"/>
<keyword evidence="1" id="KW-0472">Membrane</keyword>
<keyword evidence="1" id="KW-1133">Transmembrane helix</keyword>
<comment type="caution">
    <text evidence="2">The sequence shown here is derived from an EMBL/GenBank/DDBJ whole genome shotgun (WGS) entry which is preliminary data.</text>
</comment>
<accession>A0A5M3VYX3</accession>
<dbReference type="Gene3D" id="2.120.10.30">
    <property type="entry name" value="TolB, C-terminal domain"/>
    <property type="match status" value="1"/>
</dbReference>
<dbReference type="Proteomes" id="UP000334990">
    <property type="component" value="Unassembled WGS sequence"/>
</dbReference>
<dbReference type="RefSeq" id="WP_155337910.1">
    <property type="nucleotide sequence ID" value="NZ_BAAABN010000061.1"/>
</dbReference>
<keyword evidence="3" id="KW-1185">Reference proteome</keyword>
<keyword evidence="1" id="KW-0812">Transmembrane</keyword>
<protein>
    <submittedName>
        <fullName evidence="2">Uncharacterized protein</fullName>
    </submittedName>
</protein>
<name>A0A5M3VYX3_9ACTN</name>
<dbReference type="SUPFAM" id="SSF69304">
    <property type="entry name" value="Tricorn protease N-terminal domain"/>
    <property type="match status" value="1"/>
</dbReference>
<dbReference type="EMBL" id="BLAD01000052">
    <property type="protein sequence ID" value="GES01634.1"/>
    <property type="molecule type" value="Genomic_DNA"/>
</dbReference>
<feature type="transmembrane region" description="Helical" evidence="1">
    <location>
        <begin position="38"/>
        <end position="59"/>
    </location>
</feature>
<reference evidence="2 3" key="1">
    <citation type="submission" date="2019-10" db="EMBL/GenBank/DDBJ databases">
        <title>Whole genome shotgun sequence of Acrocarpospora corrugata NBRC 13972.</title>
        <authorList>
            <person name="Ichikawa N."/>
            <person name="Kimura A."/>
            <person name="Kitahashi Y."/>
            <person name="Komaki H."/>
            <person name="Oguchi A."/>
        </authorList>
    </citation>
    <scope>NUCLEOTIDE SEQUENCE [LARGE SCALE GENOMIC DNA]</scope>
    <source>
        <strain evidence="2 3">NBRC 13972</strain>
    </source>
</reference>
<evidence type="ECO:0000256" key="1">
    <source>
        <dbReference type="SAM" id="Phobius"/>
    </source>
</evidence>
<gene>
    <name evidence="2" type="ORF">Acor_36980</name>
</gene>
<organism evidence="2 3">
    <name type="scientific">Acrocarpospora corrugata</name>
    <dbReference type="NCBI Taxonomy" id="35763"/>
    <lineage>
        <taxon>Bacteria</taxon>
        <taxon>Bacillati</taxon>
        <taxon>Actinomycetota</taxon>
        <taxon>Actinomycetes</taxon>
        <taxon>Streptosporangiales</taxon>
        <taxon>Streptosporangiaceae</taxon>
        <taxon>Acrocarpospora</taxon>
    </lineage>
</organism>
<evidence type="ECO:0000313" key="2">
    <source>
        <dbReference type="EMBL" id="GES01634.1"/>
    </source>
</evidence>
<sequence length="399" mass="43510">MNIEDLLREALADMSVEAEPPPPSRFLRSAPARPRRRWGVALVSAAVVAALVGGSTFLIEKLSAAGPEPADRTVVLPPKPAPPRPLKEIWPGAVHTLPLELQNGLEFAPQVFLDDRTLLVRTGEGPKPGFWAYDLRTGQARRHITFAAPAGTDHTSYVTMSAGQLLWFTVGPGGMLDIFTVPVGGGTARKVTSINQTMKYGDIDLMAVAGGKLYLSRRKGGVYTVPMSGGVLALMPGTDRLHLMQWPWAAYPQPPMARGYMPRGDVIVNVLTGERMGRFKDPDESASPWDCLLVWCVQASTNEARRRDGSGAHQMPGLSYDHAPVLDRFKTLTTRDDTVRVFLYDLATGDTADLGIREKAGTRQASSLLEQTSLHPYNAPVLFYRLNGRMVVVDLTAID</sequence>
<evidence type="ECO:0000313" key="3">
    <source>
        <dbReference type="Proteomes" id="UP000334990"/>
    </source>
</evidence>